<feature type="transmembrane region" description="Helical" evidence="1">
    <location>
        <begin position="12"/>
        <end position="32"/>
    </location>
</feature>
<comment type="caution">
    <text evidence="2">The sequence shown here is derived from an EMBL/GenBank/DDBJ whole genome shotgun (WGS) entry which is preliminary data.</text>
</comment>
<keyword evidence="1" id="KW-0472">Membrane</keyword>
<sequence length="87" mass="9147">MPPLLSSRRLFWVGIAFAFVPPLLNVLLSVLLSGALTGTGWATMRVLSTVTAFVGTILQPFALIGAGLVAASFVVRHVEAARTSPEP</sequence>
<protein>
    <submittedName>
        <fullName evidence="2">Uncharacterized protein</fullName>
    </submittedName>
</protein>
<dbReference type="AlphaFoldDB" id="A0A0A0C420"/>
<evidence type="ECO:0000313" key="2">
    <source>
        <dbReference type="EMBL" id="KGM14124.1"/>
    </source>
</evidence>
<name>A0A0A0C420_9CELL</name>
<feature type="transmembrane region" description="Helical" evidence="1">
    <location>
        <begin position="52"/>
        <end position="75"/>
    </location>
</feature>
<proteinExistence type="predicted"/>
<gene>
    <name evidence="2" type="ORF">N869_03905</name>
</gene>
<keyword evidence="1" id="KW-0812">Transmembrane</keyword>
<evidence type="ECO:0000313" key="3">
    <source>
        <dbReference type="Proteomes" id="UP000054314"/>
    </source>
</evidence>
<dbReference type="RefSeq" id="WP_035057375.1">
    <property type="nucleotide sequence ID" value="NZ_AXCZ01000012.1"/>
</dbReference>
<organism evidence="2 3">
    <name type="scientific">Cellulomonas bogoriensis 69B4 = DSM 16987</name>
    <dbReference type="NCBI Taxonomy" id="1386082"/>
    <lineage>
        <taxon>Bacteria</taxon>
        <taxon>Bacillati</taxon>
        <taxon>Actinomycetota</taxon>
        <taxon>Actinomycetes</taxon>
        <taxon>Micrococcales</taxon>
        <taxon>Cellulomonadaceae</taxon>
        <taxon>Cellulomonas</taxon>
    </lineage>
</organism>
<reference evidence="2 3" key="1">
    <citation type="submission" date="2013-08" db="EMBL/GenBank/DDBJ databases">
        <title>Genome sequencing of Cellulomonas bogoriensis 69B4.</title>
        <authorList>
            <person name="Chen F."/>
            <person name="Li Y."/>
            <person name="Wang G."/>
        </authorList>
    </citation>
    <scope>NUCLEOTIDE SEQUENCE [LARGE SCALE GENOMIC DNA]</scope>
    <source>
        <strain evidence="2 3">69B4</strain>
    </source>
</reference>
<accession>A0A0A0C420</accession>
<dbReference type="EMBL" id="AXCZ01000012">
    <property type="protein sequence ID" value="KGM14124.1"/>
    <property type="molecule type" value="Genomic_DNA"/>
</dbReference>
<evidence type="ECO:0000256" key="1">
    <source>
        <dbReference type="SAM" id="Phobius"/>
    </source>
</evidence>
<dbReference type="Proteomes" id="UP000054314">
    <property type="component" value="Unassembled WGS sequence"/>
</dbReference>
<keyword evidence="1" id="KW-1133">Transmembrane helix</keyword>
<keyword evidence="3" id="KW-1185">Reference proteome</keyword>